<dbReference type="Gene3D" id="3.20.20.140">
    <property type="entry name" value="Metal-dependent hydrolases"/>
    <property type="match status" value="1"/>
</dbReference>
<feature type="compositionally biased region" description="Acidic residues" evidence="11">
    <location>
        <begin position="1027"/>
        <end position="1036"/>
    </location>
</feature>
<feature type="region of interest" description="Disordered" evidence="11">
    <location>
        <begin position="1022"/>
        <end position="1043"/>
    </location>
</feature>
<evidence type="ECO:0000256" key="7">
    <source>
        <dbReference type="ARBA" id="ARBA00022705"/>
    </source>
</evidence>
<comment type="function">
    <text evidence="9">DNA polymerase III is a complex, multichain enzyme responsible for most of the replicative synthesis in bacteria. This DNA polymerase also exhibits 3' to 5' exonuclease activity. The alpha chain is the DNA polymerase.</text>
</comment>
<dbReference type="Proteomes" id="UP000823990">
    <property type="component" value="Unassembled WGS sequence"/>
</dbReference>
<evidence type="ECO:0000313" key="14">
    <source>
        <dbReference type="Proteomes" id="UP000823990"/>
    </source>
</evidence>
<dbReference type="Pfam" id="PF17657">
    <property type="entry name" value="DNA_pol3_finger"/>
    <property type="match status" value="1"/>
</dbReference>
<dbReference type="NCBIfam" id="NF005298">
    <property type="entry name" value="PRK06826.1"/>
    <property type="match status" value="1"/>
</dbReference>
<dbReference type="Gene3D" id="1.10.10.1600">
    <property type="entry name" value="Bacterial DNA polymerase III alpha subunit, thumb domain"/>
    <property type="match status" value="1"/>
</dbReference>
<evidence type="ECO:0000313" key="13">
    <source>
        <dbReference type="EMBL" id="HIW02881.1"/>
    </source>
</evidence>
<keyword evidence="6 13" id="KW-0548">Nucleotidyltransferase</keyword>
<evidence type="ECO:0000256" key="2">
    <source>
        <dbReference type="ARBA" id="ARBA00009496"/>
    </source>
</evidence>
<evidence type="ECO:0000259" key="12">
    <source>
        <dbReference type="SMART" id="SM00481"/>
    </source>
</evidence>
<comment type="caution">
    <text evidence="13">The sequence shown here is derived from an EMBL/GenBank/DDBJ whole genome shotgun (WGS) entry which is preliminary data.</text>
</comment>
<dbReference type="EMBL" id="DXHS01000097">
    <property type="protein sequence ID" value="HIW02881.1"/>
    <property type="molecule type" value="Genomic_DNA"/>
</dbReference>
<sequence>MSEEKRFVHLHLHTEYSLLDGATKISKLFARCAELGQPAVAITDHGNMYGAMSFYKEAAAYNKNPEHTFKVKPIIGCEVYTAPDRKSCPAPGDKMYKANHLVLLCKNEKGYHNLVKLVSAGFTEGFYRKPRIDFDLLSEHSEGLICLSACVAGELPQAILAGDLEEADRVVKRFKALFGDDYYVEIQDHNLRSQKTVLPYLISVARANNVKLVATNDVHYLRKKDSRSQKVLQCIAFGDNLPPDEDKETEITESAEGVDDDSYFPTKEFYLKSREEMEAVFPNLTEALDNTLEIMDKCEDCSPYFKRKMLYPVYDPPGGMSSGEYLHSLMEEGLKKKYGTITKAVRERADYEFKIVSEMGFVDYFLVVWDFIHYAESVGIPVGPGRGSGAGSIIAYAIGITKIEPLGFDLFFERFLNPERVSNPDFDIDFCVERRGEVIDYVRRKYGDDHVSQICTFGTMAAKAAIKDVGRVLNVPFSEMNKITKLMPKMMGKLTIEHVLGRKLDRDGVNHEVPELRELYESDSVLRQVIDIAIELEGMPRQTGLHAAGVIICRDPIAEHAPLSMNGQGVVACQYNMIQVEELGLLKMDFLGLMNLTDIKKAVDLVEQDTGRKIDFYAMKYDDPEVYRMIGEGDTHAVFQLESGGMKSFMRDLKPDCIEDIIAGISLYRPGPMQYIKTYVYNKKHPDEIKYKHPALKKNLEATYGVMVYQEQVMNICRELAGYSMGGADSIRRMMSKKKVAALAAERVTFVHGGTFTNEKGVTVNVPGAVANGMSEQDADQLFSEMMDFASYAFNKSHAAAYAYVAYQTAYLKCHYLKEFIVAVLNNRINKIDEITNYLMYLKQKDIKVLPPDINKSIVGFSVEGDCVRVGLAAVKGVGSAIMEEMVAERNANGPYKDLYAFLSRMYNVKLNSRMIESLIYAGAFDSFGKARSVLIQAYPLLQDRVAADNKAKAGGQLSMFDMFDEADGGMDEFVYPVVEEYPLRDKLRMEKQVTGVYLTGHPLQPCAEALSAMRYNSADIHKLDPTDDESDEPAEQTELQDGSTVTLRGMIISSEKKFSKGGKEFGIGVLEDLVGTVEVMVSPSKWQQLKNMLEPDKLVTVTGRISASGDRPAGIWATSMEEWKDAAATEAPVREAQKICCYLSGGMDSSLTNDILDIARTYPGKDTLYIKDTSSGEIYRSAVRLDARRARAEMVDLLGENNVRIA</sequence>
<name>A0A9D1Q116_9FIRM</name>
<dbReference type="InterPro" id="IPR041931">
    <property type="entry name" value="DNA_pol3_alpha_thumb_dom"/>
</dbReference>
<dbReference type="GO" id="GO:0003676">
    <property type="term" value="F:nucleic acid binding"/>
    <property type="evidence" value="ECO:0007669"/>
    <property type="project" value="InterPro"/>
</dbReference>
<dbReference type="InterPro" id="IPR040982">
    <property type="entry name" value="DNA_pol3_finger"/>
</dbReference>
<reference evidence="13" key="1">
    <citation type="journal article" date="2021" name="PeerJ">
        <title>Extensive microbial diversity within the chicken gut microbiome revealed by metagenomics and culture.</title>
        <authorList>
            <person name="Gilroy R."/>
            <person name="Ravi A."/>
            <person name="Getino M."/>
            <person name="Pursley I."/>
            <person name="Horton D.L."/>
            <person name="Alikhan N.F."/>
            <person name="Baker D."/>
            <person name="Gharbi K."/>
            <person name="Hall N."/>
            <person name="Watson M."/>
            <person name="Adriaenssens E.M."/>
            <person name="Foster-Nyarko E."/>
            <person name="Jarju S."/>
            <person name="Secka A."/>
            <person name="Antonio M."/>
            <person name="Oren A."/>
            <person name="Chaudhuri R.R."/>
            <person name="La Ragione R."/>
            <person name="Hildebrand F."/>
            <person name="Pallen M.J."/>
        </authorList>
    </citation>
    <scope>NUCLEOTIDE SEQUENCE</scope>
    <source>
        <strain evidence="13">12435</strain>
    </source>
</reference>
<keyword evidence="5 13" id="KW-0808">Transferase</keyword>
<dbReference type="SUPFAM" id="SSF89550">
    <property type="entry name" value="PHP domain-like"/>
    <property type="match status" value="1"/>
</dbReference>
<evidence type="ECO:0000256" key="11">
    <source>
        <dbReference type="SAM" id="MobiDB-lite"/>
    </source>
</evidence>
<dbReference type="Pfam" id="PF02811">
    <property type="entry name" value="PHP"/>
    <property type="match status" value="1"/>
</dbReference>
<reference evidence="13" key="2">
    <citation type="submission" date="2021-04" db="EMBL/GenBank/DDBJ databases">
        <authorList>
            <person name="Gilroy R."/>
        </authorList>
    </citation>
    <scope>NUCLEOTIDE SEQUENCE</scope>
    <source>
        <strain evidence="13">12435</strain>
    </source>
</reference>
<dbReference type="CDD" id="cd04485">
    <property type="entry name" value="DnaE_OBF"/>
    <property type="match status" value="1"/>
</dbReference>
<dbReference type="AlphaFoldDB" id="A0A9D1Q116"/>
<evidence type="ECO:0000256" key="6">
    <source>
        <dbReference type="ARBA" id="ARBA00022695"/>
    </source>
</evidence>
<proteinExistence type="inferred from homology"/>
<evidence type="ECO:0000256" key="1">
    <source>
        <dbReference type="ARBA" id="ARBA00004496"/>
    </source>
</evidence>
<dbReference type="Pfam" id="PF07733">
    <property type="entry name" value="DNA_pol3_alpha"/>
    <property type="match status" value="1"/>
</dbReference>
<dbReference type="InterPro" id="IPR003141">
    <property type="entry name" value="Pol/His_phosphatase_N"/>
</dbReference>
<dbReference type="NCBIfam" id="NF004226">
    <property type="entry name" value="PRK05673.1"/>
    <property type="match status" value="1"/>
</dbReference>
<dbReference type="InterPro" id="IPR004013">
    <property type="entry name" value="PHP_dom"/>
</dbReference>
<evidence type="ECO:0000256" key="8">
    <source>
        <dbReference type="ARBA" id="ARBA00022932"/>
    </source>
</evidence>
<dbReference type="InterPro" id="IPR004805">
    <property type="entry name" value="DnaE2/DnaE/PolC"/>
</dbReference>
<dbReference type="GO" id="GO:0008408">
    <property type="term" value="F:3'-5' exonuclease activity"/>
    <property type="evidence" value="ECO:0007669"/>
    <property type="project" value="InterPro"/>
</dbReference>
<dbReference type="InterPro" id="IPR016195">
    <property type="entry name" value="Pol/histidinol_Pase-like"/>
</dbReference>
<evidence type="ECO:0000256" key="9">
    <source>
        <dbReference type="ARBA" id="ARBA00025611"/>
    </source>
</evidence>
<organism evidence="13 14">
    <name type="scientific">Candidatus Protoclostridium stercorigallinarum</name>
    <dbReference type="NCBI Taxonomy" id="2838741"/>
    <lineage>
        <taxon>Bacteria</taxon>
        <taxon>Bacillati</taxon>
        <taxon>Bacillota</taxon>
        <taxon>Clostridia</taxon>
        <taxon>Candidatus Protoclostridium</taxon>
    </lineage>
</organism>
<dbReference type="Pfam" id="PF14579">
    <property type="entry name" value="HHH_6"/>
    <property type="match status" value="1"/>
</dbReference>
<dbReference type="NCBIfam" id="TIGR00594">
    <property type="entry name" value="polc"/>
    <property type="match status" value="1"/>
</dbReference>
<dbReference type="PANTHER" id="PTHR32294">
    <property type="entry name" value="DNA POLYMERASE III SUBUNIT ALPHA"/>
    <property type="match status" value="1"/>
</dbReference>
<keyword evidence="7" id="KW-0235">DNA replication</keyword>
<dbReference type="InterPro" id="IPR004365">
    <property type="entry name" value="NA-bd_OB_tRNA"/>
</dbReference>
<keyword evidence="8" id="KW-0239">DNA-directed DNA polymerase</keyword>
<protein>
    <recommendedName>
        <fullName evidence="4">DNA polymerase III subunit alpha</fullName>
        <ecNumber evidence="3">2.7.7.7</ecNumber>
    </recommendedName>
</protein>
<dbReference type="GO" id="GO:0005737">
    <property type="term" value="C:cytoplasm"/>
    <property type="evidence" value="ECO:0007669"/>
    <property type="project" value="UniProtKB-SubCell"/>
</dbReference>
<comment type="catalytic activity">
    <reaction evidence="10">
        <text>DNA(n) + a 2'-deoxyribonucleoside 5'-triphosphate = DNA(n+1) + diphosphate</text>
        <dbReference type="Rhea" id="RHEA:22508"/>
        <dbReference type="Rhea" id="RHEA-COMP:17339"/>
        <dbReference type="Rhea" id="RHEA-COMP:17340"/>
        <dbReference type="ChEBI" id="CHEBI:33019"/>
        <dbReference type="ChEBI" id="CHEBI:61560"/>
        <dbReference type="ChEBI" id="CHEBI:173112"/>
        <dbReference type="EC" id="2.7.7.7"/>
    </reaction>
</comment>
<comment type="similarity">
    <text evidence="2">Belongs to the DNA polymerase type-C family. DnaE subfamily.</text>
</comment>
<feature type="domain" description="Polymerase/histidinol phosphatase N-terminal" evidence="12">
    <location>
        <begin position="8"/>
        <end position="83"/>
    </location>
</feature>
<evidence type="ECO:0000256" key="3">
    <source>
        <dbReference type="ARBA" id="ARBA00012417"/>
    </source>
</evidence>
<dbReference type="Gene3D" id="1.10.150.870">
    <property type="match status" value="1"/>
</dbReference>
<accession>A0A9D1Q116</accession>
<dbReference type="GO" id="GO:0003887">
    <property type="term" value="F:DNA-directed DNA polymerase activity"/>
    <property type="evidence" value="ECO:0007669"/>
    <property type="project" value="UniProtKB-KW"/>
</dbReference>
<dbReference type="GO" id="GO:0006260">
    <property type="term" value="P:DNA replication"/>
    <property type="evidence" value="ECO:0007669"/>
    <property type="project" value="UniProtKB-KW"/>
</dbReference>
<gene>
    <name evidence="13" type="ORF">H9892_06035</name>
</gene>
<dbReference type="PANTHER" id="PTHR32294:SF0">
    <property type="entry name" value="DNA POLYMERASE III SUBUNIT ALPHA"/>
    <property type="match status" value="1"/>
</dbReference>
<comment type="subcellular location">
    <subcellularLocation>
        <location evidence="1">Cytoplasm</location>
    </subcellularLocation>
</comment>
<dbReference type="InterPro" id="IPR029460">
    <property type="entry name" value="DNAPol_HHH"/>
</dbReference>
<dbReference type="EC" id="2.7.7.7" evidence="3"/>
<evidence type="ECO:0000256" key="10">
    <source>
        <dbReference type="ARBA" id="ARBA00049244"/>
    </source>
</evidence>
<dbReference type="InterPro" id="IPR011708">
    <property type="entry name" value="DNA_pol3_alpha_NTPase_dom"/>
</dbReference>
<evidence type="ECO:0000256" key="4">
    <source>
        <dbReference type="ARBA" id="ARBA00019114"/>
    </source>
</evidence>
<evidence type="ECO:0000256" key="5">
    <source>
        <dbReference type="ARBA" id="ARBA00022679"/>
    </source>
</evidence>
<dbReference type="CDD" id="cd12113">
    <property type="entry name" value="PHP_PolIIIA_DnaE3"/>
    <property type="match status" value="1"/>
</dbReference>
<dbReference type="SMART" id="SM00481">
    <property type="entry name" value="POLIIIAc"/>
    <property type="match status" value="1"/>
</dbReference>
<dbReference type="Pfam" id="PF01336">
    <property type="entry name" value="tRNA_anti-codon"/>
    <property type="match status" value="1"/>
</dbReference>